<name>A0ACB9ZR80_CATRO</name>
<comment type="caution">
    <text evidence="1">The sequence shown here is derived from an EMBL/GenBank/DDBJ whole genome shotgun (WGS) entry which is preliminary data.</text>
</comment>
<accession>A0ACB9ZR80</accession>
<organism evidence="1 2">
    <name type="scientific">Catharanthus roseus</name>
    <name type="common">Madagascar periwinkle</name>
    <name type="synonym">Vinca rosea</name>
    <dbReference type="NCBI Taxonomy" id="4058"/>
    <lineage>
        <taxon>Eukaryota</taxon>
        <taxon>Viridiplantae</taxon>
        <taxon>Streptophyta</taxon>
        <taxon>Embryophyta</taxon>
        <taxon>Tracheophyta</taxon>
        <taxon>Spermatophyta</taxon>
        <taxon>Magnoliopsida</taxon>
        <taxon>eudicotyledons</taxon>
        <taxon>Gunneridae</taxon>
        <taxon>Pentapetalae</taxon>
        <taxon>asterids</taxon>
        <taxon>lamiids</taxon>
        <taxon>Gentianales</taxon>
        <taxon>Apocynaceae</taxon>
        <taxon>Rauvolfioideae</taxon>
        <taxon>Vinceae</taxon>
        <taxon>Catharanthinae</taxon>
        <taxon>Catharanthus</taxon>
    </lineage>
</organism>
<protein>
    <submittedName>
        <fullName evidence="1">Uncharacterized protein</fullName>
    </submittedName>
</protein>
<sequence>MLFIVGFIFLSTIRGLTEIVLAIYDTYYVVAHFYYVRPVGTVFALFAGFHNWFGKIFSQTYPETLVGICHFFVVVTITSSCGKKKRCVPSRWALEQNLTTLEWMRTSSYQGDEKLCELVATKKLSISLGGTEMPDLSIYPYHRNHLENKGSLQRTSTMTLRLEA</sequence>
<proteinExistence type="predicted"/>
<evidence type="ECO:0000313" key="2">
    <source>
        <dbReference type="Proteomes" id="UP001060085"/>
    </source>
</evidence>
<dbReference type="Proteomes" id="UP001060085">
    <property type="component" value="Linkage Group LG08"/>
</dbReference>
<keyword evidence="2" id="KW-1185">Reference proteome</keyword>
<evidence type="ECO:0000313" key="1">
    <source>
        <dbReference type="EMBL" id="KAI5649884.1"/>
    </source>
</evidence>
<dbReference type="EMBL" id="CM044708">
    <property type="protein sequence ID" value="KAI5649884.1"/>
    <property type="molecule type" value="Genomic_DNA"/>
</dbReference>
<reference evidence="2" key="1">
    <citation type="journal article" date="2023" name="Nat. Plants">
        <title>Single-cell RNA sequencing provides a high-resolution roadmap for understanding the multicellular compartmentation of specialized metabolism.</title>
        <authorList>
            <person name="Sun S."/>
            <person name="Shen X."/>
            <person name="Li Y."/>
            <person name="Li Y."/>
            <person name="Wang S."/>
            <person name="Li R."/>
            <person name="Zhang H."/>
            <person name="Shen G."/>
            <person name="Guo B."/>
            <person name="Wei J."/>
            <person name="Xu J."/>
            <person name="St-Pierre B."/>
            <person name="Chen S."/>
            <person name="Sun C."/>
        </authorList>
    </citation>
    <scope>NUCLEOTIDE SEQUENCE [LARGE SCALE GENOMIC DNA]</scope>
</reference>
<gene>
    <name evidence="1" type="ORF">M9H77_35889</name>
</gene>